<dbReference type="EMBL" id="WWHY01000001">
    <property type="protein sequence ID" value="MYR30925.1"/>
    <property type="molecule type" value="Genomic_DNA"/>
</dbReference>
<feature type="transmembrane region" description="Helical" evidence="2">
    <location>
        <begin position="153"/>
        <end position="178"/>
    </location>
</feature>
<keyword evidence="2" id="KW-1133">Transmembrane helix</keyword>
<dbReference type="AlphaFoldDB" id="A0A7K2IMB2"/>
<feature type="region of interest" description="Disordered" evidence="1">
    <location>
        <begin position="184"/>
        <end position="207"/>
    </location>
</feature>
<name>A0A7K2IMB2_9ACTN</name>
<proteinExistence type="predicted"/>
<keyword evidence="2" id="KW-0472">Membrane</keyword>
<dbReference type="Proteomes" id="UP000467124">
    <property type="component" value="Unassembled WGS sequence"/>
</dbReference>
<dbReference type="RefSeq" id="WP_161112296.1">
    <property type="nucleotide sequence ID" value="NZ_JBHYPC010000003.1"/>
</dbReference>
<protein>
    <submittedName>
        <fullName evidence="3">Uncharacterized protein</fullName>
    </submittedName>
</protein>
<accession>A0A7K2IMB2</accession>
<keyword evidence="2" id="KW-0812">Transmembrane</keyword>
<feature type="region of interest" description="Disordered" evidence="1">
    <location>
        <begin position="127"/>
        <end position="146"/>
    </location>
</feature>
<sequence length="522" mass="54728">MRRTLLFGLLAEPPPNVIADHDSPAPVYEQVHVPHAFGGTMSRASRPGHPGPTAVIVIAPDERTAEIVIEGRRQVVSGQAPKDTRRAALDVATGHAARIGGPVLIDARDANGYWRLVATPDGVVRAADPPPPGPAPNTTPPVPAKAGGGRKRVFVIVGAVVLALALIGGVGAVVLRFLPDSTTTASEAGEDEPTSDGPILDHPAPPGYATTVEITEELAPDTLPGVSGDGENLVYIDPAERLNLLNADGSREWSVNLPFEAAEVLGSPRFVEYDGAPHVAIETAGALWFWPATGGNAGNIELREAASAQYAGSGVLVRGDDSAYVPIDGELEEIDTPGGSGAMLAEDGRALAGVLRGPWHWVAPDEDPRKVEPEEPEGAGDLDSIMTFIRGYAIVLWEMEEGDDLLLAFHDNTDGSVLGTAEVDPDDLEDVRHRTGPLGSELAAYGPVLFEPGSGETTVLPGFEPEIAIGERIFGELDGTRVAVDASGETVEVPEDAETPRGLLGDRAVVVREDHLYAIPPE</sequence>
<reference evidence="3 4" key="1">
    <citation type="journal article" date="2019" name="Nat. Commun.">
        <title>The antimicrobial potential of Streptomyces from insect microbiomes.</title>
        <authorList>
            <person name="Chevrette M.G."/>
            <person name="Carlson C.M."/>
            <person name="Ortega H.E."/>
            <person name="Thomas C."/>
            <person name="Ananiev G.E."/>
            <person name="Barns K.J."/>
            <person name="Book A.J."/>
            <person name="Cagnazzo J."/>
            <person name="Carlos C."/>
            <person name="Flanigan W."/>
            <person name="Grubbs K.J."/>
            <person name="Horn H.A."/>
            <person name="Hoffmann F.M."/>
            <person name="Klassen J.L."/>
            <person name="Knack J.J."/>
            <person name="Lewin G.R."/>
            <person name="McDonald B.R."/>
            <person name="Muller L."/>
            <person name="Melo W.G.P."/>
            <person name="Pinto-Tomas A.A."/>
            <person name="Schmitz A."/>
            <person name="Wendt-Pienkowski E."/>
            <person name="Wildman S."/>
            <person name="Zhao M."/>
            <person name="Zhang F."/>
            <person name="Bugni T.S."/>
            <person name="Andes D.R."/>
            <person name="Pupo M.T."/>
            <person name="Currie C.R."/>
        </authorList>
    </citation>
    <scope>NUCLEOTIDE SEQUENCE [LARGE SCALE GENOMIC DNA]</scope>
    <source>
        <strain evidence="3 4">SID5840</strain>
    </source>
</reference>
<evidence type="ECO:0000313" key="4">
    <source>
        <dbReference type="Proteomes" id="UP000467124"/>
    </source>
</evidence>
<evidence type="ECO:0000256" key="1">
    <source>
        <dbReference type="SAM" id="MobiDB-lite"/>
    </source>
</evidence>
<evidence type="ECO:0000313" key="3">
    <source>
        <dbReference type="EMBL" id="MYR30925.1"/>
    </source>
</evidence>
<evidence type="ECO:0000256" key="2">
    <source>
        <dbReference type="SAM" id="Phobius"/>
    </source>
</evidence>
<comment type="caution">
    <text evidence="3">The sequence shown here is derived from an EMBL/GenBank/DDBJ whole genome shotgun (WGS) entry which is preliminary data.</text>
</comment>
<gene>
    <name evidence="3" type="ORF">GTW20_01235</name>
</gene>
<feature type="compositionally biased region" description="Pro residues" evidence="1">
    <location>
        <begin position="128"/>
        <end position="143"/>
    </location>
</feature>
<organism evidence="3 4">
    <name type="scientific">Nocardiopsis alba</name>
    <dbReference type="NCBI Taxonomy" id="53437"/>
    <lineage>
        <taxon>Bacteria</taxon>
        <taxon>Bacillati</taxon>
        <taxon>Actinomycetota</taxon>
        <taxon>Actinomycetes</taxon>
        <taxon>Streptosporangiales</taxon>
        <taxon>Nocardiopsidaceae</taxon>
        <taxon>Nocardiopsis</taxon>
    </lineage>
</organism>